<gene>
    <name evidence="8" type="ORF">orf148</name>
</gene>
<comment type="subcellular location">
    <subcellularLocation>
        <location evidence="1">Cell inner membrane</location>
        <topology evidence="1">Multi-pass membrane protein</topology>
    </subcellularLocation>
</comment>
<dbReference type="FunFam" id="1.20.1640.10:FF:000001">
    <property type="entry name" value="Efflux pump membrane transporter"/>
    <property type="match status" value="1"/>
</dbReference>
<keyword evidence="5" id="KW-0812">Transmembrane</keyword>
<keyword evidence="4" id="KW-0997">Cell inner membrane</keyword>
<keyword evidence="2" id="KW-0813">Transport</keyword>
<name>Q2VNG3_METAI</name>
<evidence type="ECO:0000256" key="6">
    <source>
        <dbReference type="ARBA" id="ARBA00022989"/>
    </source>
</evidence>
<reference evidence="8" key="1">
    <citation type="submission" date="2005-06" db="EMBL/GenBank/DDBJ databases">
        <title>First Genome Data from Uncultured Upland Soil Cluster a Methanotrophs Provide Further Evidence for a Close Phylogenetic Relationship to Methylocapsa acidiphila B2 and High-Affinity Methanotrophy Based on pMMO.</title>
        <authorList>
            <person name="Ricke P."/>
            <person name="Kube M."/>
            <person name="Nakagawa S."/>
            <person name="Erkel C."/>
            <person name="Reinhardt R."/>
            <person name="Liesack W."/>
        </authorList>
    </citation>
    <scope>NUCLEOTIDE SEQUENCE</scope>
</reference>
<dbReference type="SUPFAM" id="SSF82693">
    <property type="entry name" value="Multidrug efflux transporter AcrB pore domain, PN1, PN2, PC1 and PC2 subdomains"/>
    <property type="match status" value="4"/>
</dbReference>
<accession>Q2VNG3</accession>
<dbReference type="Gene3D" id="1.20.1640.10">
    <property type="entry name" value="Multidrug efflux transporter AcrB transmembrane domain"/>
    <property type="match status" value="2"/>
</dbReference>
<dbReference type="SUPFAM" id="SSF82866">
    <property type="entry name" value="Multidrug efflux transporter AcrB transmembrane domain"/>
    <property type="match status" value="2"/>
</dbReference>
<organism evidence="8">
    <name type="scientific">Methylocapsa acidiphila</name>
    <dbReference type="NCBI Taxonomy" id="133552"/>
    <lineage>
        <taxon>Bacteria</taxon>
        <taxon>Pseudomonadati</taxon>
        <taxon>Pseudomonadota</taxon>
        <taxon>Alphaproteobacteria</taxon>
        <taxon>Hyphomicrobiales</taxon>
        <taxon>Beijerinckiaceae</taxon>
        <taxon>Methylocapsa</taxon>
    </lineage>
</organism>
<keyword evidence="7" id="KW-0472">Membrane</keyword>
<evidence type="ECO:0000256" key="5">
    <source>
        <dbReference type="ARBA" id="ARBA00022692"/>
    </source>
</evidence>
<evidence type="ECO:0000256" key="3">
    <source>
        <dbReference type="ARBA" id="ARBA00022475"/>
    </source>
</evidence>
<dbReference type="GO" id="GO:0042910">
    <property type="term" value="F:xenobiotic transmembrane transporter activity"/>
    <property type="evidence" value="ECO:0007669"/>
    <property type="project" value="TreeGrafter"/>
</dbReference>
<dbReference type="GO" id="GO:0005886">
    <property type="term" value="C:plasma membrane"/>
    <property type="evidence" value="ECO:0007669"/>
    <property type="project" value="UniProtKB-SubCell"/>
</dbReference>
<dbReference type="Gene3D" id="3.30.70.1430">
    <property type="entry name" value="Multidrug efflux transporter AcrB pore domain"/>
    <property type="match status" value="2"/>
</dbReference>
<dbReference type="AlphaFoldDB" id="Q2VNG3"/>
<evidence type="ECO:0000256" key="1">
    <source>
        <dbReference type="ARBA" id="ARBA00004429"/>
    </source>
</evidence>
<protein>
    <submittedName>
        <fullName evidence="8">Fragment, putative acrb/acrd/acrf family protein</fullName>
    </submittedName>
</protein>
<dbReference type="InterPro" id="IPR027463">
    <property type="entry name" value="AcrB_DN_DC_subdom"/>
</dbReference>
<dbReference type="Gene3D" id="3.30.70.1440">
    <property type="entry name" value="Multidrug efflux transporter AcrB pore domain"/>
    <property type="match status" value="1"/>
</dbReference>
<dbReference type="InterPro" id="IPR001036">
    <property type="entry name" value="Acrflvin-R"/>
</dbReference>
<sequence length="985" mass="105998">MAASVAQPLERQFASLPGVNQITSTSVLGTTVVTLQFDLSRSIDGAAGDVQGAINAALGYLPKNLPTPPTYRKVNPADQPILILGLTSETMPLTELDQYADLNIAQRVSMLIGVGQVGIFGQQKFAPTIMVNPLALAARGVGLDELANSVASNTANLPVGTLQGPRQSYQIGSNGQLFSPRDVANSVIVYRNGAPVRVGDVAKVVIDAESPLQAGWVGDRRGEMIGIWRQPGANTIELVNRIKALLPTLQASIPPSIKLSVVSDRSISIRDSFADVKLTLAGTIVLVVIVIFAFLRNVWATLIPGATVPLSLLGTFAVMYLLGYSLDNLSLMALTLAVGLVVDDAIVMLENIYRHMEEGGGRMKAALDGSKEIGFTIISITVSLIAVFIPLLFMGGVIGRLFREFGVTVTAAIVLSALIALTLSPMTASLVLKNPKDARHGKIYEWSERAFAASVAGYERLLKFSLRHRRPVMLLNLALIALSGWLFVTTPKGFFPQEDTGLIFAFTQADQDISFQGMAERQEAVAKVILADPDVASFGSFIGGNASAGLNTGRLYIQLKPFDQRSATAQQIIDRLRPKLATLPGISTYLQSIQNIQVGARLARTQYQYTLLDTNPQELNEWAPKILAKLQTLPSLQDVASDLQSGSPQLMIEIDRDAASRLGVNVTTIEQTLYDAFGQPFIAQLYGPLNTFHILLEVAPQYQQDLSALSRLYVRGGAGKMISISQFAKLMPRPGTVSVNHQGQFPSVTLSFNLKPGVSLGQAVEGVQQAEKEIGLPPTLQTSFQGTAQEFQNSLSTQPLLIATALFAVYVVLGVLYESFIHPFTILLSLPSAAVGALFFLRLFGFDLTMMAIIGLIMLIGIVKKNAIMMIDFALERLRVEQKSAEEAIYEAAVLRFRPIMMTTMAAILGALPIAIGIGAGADLRQPLGVAVVGGLLVSQVLTLFTTPVTYLYMEAFSAYAGRQLTKMRPPKAEPQAAEEGRKAA</sequence>
<keyword evidence="3" id="KW-1003">Cell membrane</keyword>
<dbReference type="PANTHER" id="PTHR32063:SF21">
    <property type="entry name" value="MULTIDRUG RESISTANCE PROTEIN MDTB"/>
    <property type="match status" value="1"/>
</dbReference>
<evidence type="ECO:0000256" key="7">
    <source>
        <dbReference type="ARBA" id="ARBA00023136"/>
    </source>
</evidence>
<keyword evidence="6" id="KW-1133">Transmembrane helix</keyword>
<dbReference type="SUPFAM" id="SSF82714">
    <property type="entry name" value="Multidrug efflux transporter AcrB TolC docking domain, DN and DC subdomains"/>
    <property type="match status" value="2"/>
</dbReference>
<dbReference type="PRINTS" id="PR00702">
    <property type="entry name" value="ACRIFLAVINRP"/>
</dbReference>
<dbReference type="EMBL" id="CT005238">
    <property type="protein sequence ID" value="CAJ01669.1"/>
    <property type="molecule type" value="Genomic_DNA"/>
</dbReference>
<evidence type="ECO:0000313" key="8">
    <source>
        <dbReference type="EMBL" id="CAJ01669.1"/>
    </source>
</evidence>
<dbReference type="Gene3D" id="3.30.2090.10">
    <property type="entry name" value="Multidrug efflux transporter AcrB TolC docking domain, DN and DC subdomains"/>
    <property type="match status" value="2"/>
</dbReference>
<proteinExistence type="predicted"/>
<evidence type="ECO:0000256" key="4">
    <source>
        <dbReference type="ARBA" id="ARBA00022519"/>
    </source>
</evidence>
<evidence type="ECO:0000256" key="2">
    <source>
        <dbReference type="ARBA" id="ARBA00022448"/>
    </source>
</evidence>
<dbReference type="Gene3D" id="3.30.70.1320">
    <property type="entry name" value="Multidrug efflux transporter AcrB pore domain like"/>
    <property type="match status" value="1"/>
</dbReference>
<dbReference type="Pfam" id="PF00873">
    <property type="entry name" value="ACR_tran"/>
    <property type="match status" value="1"/>
</dbReference>
<dbReference type="PANTHER" id="PTHR32063">
    <property type="match status" value="1"/>
</dbReference>